<proteinExistence type="predicted"/>
<name>A0ABP6RPD2_9PSEU</name>
<protein>
    <submittedName>
        <fullName evidence="1">Uncharacterized protein</fullName>
    </submittedName>
</protein>
<evidence type="ECO:0000313" key="1">
    <source>
        <dbReference type="EMBL" id="GAA3358564.1"/>
    </source>
</evidence>
<organism evidence="1 2">
    <name type="scientific">Saccharopolyspora gregorii</name>
    <dbReference type="NCBI Taxonomy" id="33914"/>
    <lineage>
        <taxon>Bacteria</taxon>
        <taxon>Bacillati</taxon>
        <taxon>Actinomycetota</taxon>
        <taxon>Actinomycetes</taxon>
        <taxon>Pseudonocardiales</taxon>
        <taxon>Pseudonocardiaceae</taxon>
        <taxon>Saccharopolyspora</taxon>
    </lineage>
</organism>
<evidence type="ECO:0000313" key="2">
    <source>
        <dbReference type="Proteomes" id="UP001500483"/>
    </source>
</evidence>
<comment type="caution">
    <text evidence="1">The sequence shown here is derived from an EMBL/GenBank/DDBJ whole genome shotgun (WGS) entry which is preliminary data.</text>
</comment>
<keyword evidence="2" id="KW-1185">Reference proteome</keyword>
<accession>A0ABP6RPD2</accession>
<dbReference type="EMBL" id="BAAAYK010000038">
    <property type="protein sequence ID" value="GAA3358564.1"/>
    <property type="molecule type" value="Genomic_DNA"/>
</dbReference>
<dbReference type="Proteomes" id="UP001500483">
    <property type="component" value="Unassembled WGS sequence"/>
</dbReference>
<sequence length="72" mass="7383">MPEAVDTPAPVSAVMRRAEPNNSRARACSVPGSLPRAVTPPRCHVAAATPNPGVGAVHARRPRGCDGGFASR</sequence>
<reference evidence="2" key="1">
    <citation type="journal article" date="2019" name="Int. J. Syst. Evol. Microbiol.">
        <title>The Global Catalogue of Microorganisms (GCM) 10K type strain sequencing project: providing services to taxonomists for standard genome sequencing and annotation.</title>
        <authorList>
            <consortium name="The Broad Institute Genomics Platform"/>
            <consortium name="The Broad Institute Genome Sequencing Center for Infectious Disease"/>
            <person name="Wu L."/>
            <person name="Ma J."/>
        </authorList>
    </citation>
    <scope>NUCLEOTIDE SEQUENCE [LARGE SCALE GENOMIC DNA]</scope>
    <source>
        <strain evidence="2">JCM 9687</strain>
    </source>
</reference>
<gene>
    <name evidence="1" type="ORF">GCM10020366_31130</name>
</gene>